<dbReference type="OrthoDB" id="6376579at2759"/>
<evidence type="ECO:0000256" key="1">
    <source>
        <dbReference type="SAM" id="MobiDB-lite"/>
    </source>
</evidence>
<keyword evidence="3" id="KW-1185">Reference proteome</keyword>
<protein>
    <submittedName>
        <fullName evidence="2">Uncharacterized protein</fullName>
    </submittedName>
</protein>
<dbReference type="AlphaFoldDB" id="A0A5B7FAC4"/>
<comment type="caution">
    <text evidence="2">The sequence shown here is derived from an EMBL/GenBank/DDBJ whole genome shotgun (WGS) entry which is preliminary data.</text>
</comment>
<reference evidence="2 3" key="1">
    <citation type="submission" date="2019-05" db="EMBL/GenBank/DDBJ databases">
        <title>Another draft genome of Portunus trituberculatus and its Hox gene families provides insights of decapod evolution.</title>
        <authorList>
            <person name="Jeong J.-H."/>
            <person name="Song I."/>
            <person name="Kim S."/>
            <person name="Choi T."/>
            <person name="Kim D."/>
            <person name="Ryu S."/>
            <person name="Kim W."/>
        </authorList>
    </citation>
    <scope>NUCLEOTIDE SEQUENCE [LARGE SCALE GENOMIC DNA]</scope>
    <source>
        <tissue evidence="2">Muscle</tissue>
    </source>
</reference>
<proteinExistence type="predicted"/>
<evidence type="ECO:0000313" key="2">
    <source>
        <dbReference type="EMBL" id="MPC42256.1"/>
    </source>
</evidence>
<name>A0A5B7FAC4_PORTR</name>
<dbReference type="EMBL" id="VSRR010005367">
    <property type="protein sequence ID" value="MPC42256.1"/>
    <property type="molecule type" value="Genomic_DNA"/>
</dbReference>
<gene>
    <name evidence="2" type="ORF">E2C01_035873</name>
</gene>
<evidence type="ECO:0000313" key="3">
    <source>
        <dbReference type="Proteomes" id="UP000324222"/>
    </source>
</evidence>
<sequence length="112" mass="13103">MLGRDVEASLASEEQRRLREKMMAVALQQQRLKEEEARLKELSLQLEEERMKVNLEKEGNAKESAMLDKTRRDSETAREEIKALRLEQQERLGQIAAQTRSLHTQQDKIDKV</sequence>
<dbReference type="Proteomes" id="UP000324222">
    <property type="component" value="Unassembled WGS sequence"/>
</dbReference>
<organism evidence="2 3">
    <name type="scientific">Portunus trituberculatus</name>
    <name type="common">Swimming crab</name>
    <name type="synonym">Neptunus trituberculatus</name>
    <dbReference type="NCBI Taxonomy" id="210409"/>
    <lineage>
        <taxon>Eukaryota</taxon>
        <taxon>Metazoa</taxon>
        <taxon>Ecdysozoa</taxon>
        <taxon>Arthropoda</taxon>
        <taxon>Crustacea</taxon>
        <taxon>Multicrustacea</taxon>
        <taxon>Malacostraca</taxon>
        <taxon>Eumalacostraca</taxon>
        <taxon>Eucarida</taxon>
        <taxon>Decapoda</taxon>
        <taxon>Pleocyemata</taxon>
        <taxon>Brachyura</taxon>
        <taxon>Eubrachyura</taxon>
        <taxon>Portunoidea</taxon>
        <taxon>Portunidae</taxon>
        <taxon>Portuninae</taxon>
        <taxon>Portunus</taxon>
    </lineage>
</organism>
<feature type="region of interest" description="Disordered" evidence="1">
    <location>
        <begin position="55"/>
        <end position="78"/>
    </location>
</feature>
<accession>A0A5B7FAC4</accession>